<accession>A0A1G2LTH7</accession>
<dbReference type="HAMAP" id="MF_01151">
    <property type="entry name" value="GrpE"/>
    <property type="match status" value="1"/>
</dbReference>
<dbReference type="GO" id="GO:0000774">
    <property type="term" value="F:adenyl-nucleotide exchange factor activity"/>
    <property type="evidence" value="ECO:0007669"/>
    <property type="project" value="InterPro"/>
</dbReference>
<dbReference type="SUPFAM" id="SSF51064">
    <property type="entry name" value="Head domain of nucleotide exchange factor GrpE"/>
    <property type="match status" value="1"/>
</dbReference>
<dbReference type="PANTHER" id="PTHR21237">
    <property type="entry name" value="GRPE PROTEIN"/>
    <property type="match status" value="1"/>
</dbReference>
<proteinExistence type="inferred from homology"/>
<dbReference type="InterPro" id="IPR013805">
    <property type="entry name" value="GrpE_CC"/>
</dbReference>
<dbReference type="InterPro" id="IPR009012">
    <property type="entry name" value="GrpE_head"/>
</dbReference>
<dbReference type="Gene3D" id="2.30.22.10">
    <property type="entry name" value="Head domain of nucleotide exchange factor GrpE"/>
    <property type="match status" value="1"/>
</dbReference>
<keyword evidence="2 3" id="KW-0143">Chaperone</keyword>
<evidence type="ECO:0000256" key="3">
    <source>
        <dbReference type="HAMAP-Rule" id="MF_01151"/>
    </source>
</evidence>
<keyword evidence="3" id="KW-0346">Stress response</keyword>
<feature type="coiled-coil region" evidence="5">
    <location>
        <begin position="23"/>
        <end position="50"/>
    </location>
</feature>
<dbReference type="GO" id="GO:0051082">
    <property type="term" value="F:unfolded protein binding"/>
    <property type="evidence" value="ECO:0007669"/>
    <property type="project" value="TreeGrafter"/>
</dbReference>
<dbReference type="PANTHER" id="PTHR21237:SF23">
    <property type="entry name" value="GRPE PROTEIN HOMOLOG, MITOCHONDRIAL"/>
    <property type="match status" value="1"/>
</dbReference>
<dbReference type="Proteomes" id="UP000178116">
    <property type="component" value="Unassembled WGS sequence"/>
</dbReference>
<dbReference type="Gene3D" id="3.90.20.20">
    <property type="match status" value="1"/>
</dbReference>
<keyword evidence="3" id="KW-0963">Cytoplasm</keyword>
<evidence type="ECO:0000313" key="7">
    <source>
        <dbReference type="Proteomes" id="UP000178116"/>
    </source>
</evidence>
<comment type="similarity">
    <text evidence="1 3 4">Belongs to the GrpE family.</text>
</comment>
<name>A0A1G2LTH7_9BACT</name>
<comment type="function">
    <text evidence="3">Participates actively in the response to hyperosmotic and heat shock by preventing the aggregation of stress-denatured proteins, in association with DnaK and GrpE. It is the nucleotide exchange factor for DnaK and may function as a thermosensor. Unfolded proteins bind initially to DnaJ; upon interaction with the DnaJ-bound protein, DnaK hydrolyzes its bound ATP, resulting in the formation of a stable complex. GrpE releases ADP from DnaK; ATP binding to DnaK triggers the release of the substrate protein, thus completing the reaction cycle. Several rounds of ATP-dependent interactions between DnaJ, DnaK and GrpE are required for fully efficient folding.</text>
</comment>
<sequence length="178" mass="20547">MDNEENNKNEEEIIVEEAIDGGNSDFQEKFKKLEEKLTKCEELKNEYLNGWQRAKADLINARKDDEKKVREFVKFANAALISEILSVLDSFDLAFADKEQDSKFSKGIFLIKMQLEDILKKYGLEPIKTIGEKFDLQFHEIVGEINSDKEEGIIVEELQRGYSLNGKVIRPARVKISK</sequence>
<dbReference type="AlphaFoldDB" id="A0A1G2LTH7"/>
<comment type="subcellular location">
    <subcellularLocation>
        <location evidence="3">Cytoplasm</location>
    </subcellularLocation>
</comment>
<dbReference type="GO" id="GO:0005737">
    <property type="term" value="C:cytoplasm"/>
    <property type="evidence" value="ECO:0007669"/>
    <property type="project" value="UniProtKB-SubCell"/>
</dbReference>
<evidence type="ECO:0000256" key="1">
    <source>
        <dbReference type="ARBA" id="ARBA00009054"/>
    </source>
</evidence>
<evidence type="ECO:0000313" key="6">
    <source>
        <dbReference type="EMBL" id="OHA14940.1"/>
    </source>
</evidence>
<dbReference type="SUPFAM" id="SSF58014">
    <property type="entry name" value="Coiled-coil domain of nucleotide exchange factor GrpE"/>
    <property type="match status" value="1"/>
</dbReference>
<dbReference type="EMBL" id="MHRA01000037">
    <property type="protein sequence ID" value="OHA14940.1"/>
    <property type="molecule type" value="Genomic_DNA"/>
</dbReference>
<protein>
    <recommendedName>
        <fullName evidence="3">Protein GrpE</fullName>
    </recommendedName>
    <alternativeName>
        <fullName evidence="3">HSP-70 cofactor</fullName>
    </alternativeName>
</protein>
<evidence type="ECO:0000256" key="5">
    <source>
        <dbReference type="SAM" id="Coils"/>
    </source>
</evidence>
<dbReference type="PRINTS" id="PR00773">
    <property type="entry name" value="GRPEPROTEIN"/>
</dbReference>
<comment type="caution">
    <text evidence="6">The sequence shown here is derived from an EMBL/GenBank/DDBJ whole genome shotgun (WGS) entry which is preliminary data.</text>
</comment>
<dbReference type="InterPro" id="IPR000740">
    <property type="entry name" value="GrpE"/>
</dbReference>
<organism evidence="6 7">
    <name type="scientific">Candidatus Tagabacteria bacterium RIFCSPLOWO2_01_FULL_42_9</name>
    <dbReference type="NCBI Taxonomy" id="1802296"/>
    <lineage>
        <taxon>Bacteria</taxon>
        <taxon>Candidatus Tagaibacteriota</taxon>
    </lineage>
</organism>
<dbReference type="GO" id="GO:0042803">
    <property type="term" value="F:protein homodimerization activity"/>
    <property type="evidence" value="ECO:0007669"/>
    <property type="project" value="InterPro"/>
</dbReference>
<gene>
    <name evidence="3" type="primary">grpE</name>
    <name evidence="6" type="ORF">A3A10_01465</name>
</gene>
<comment type="subunit">
    <text evidence="3">Homodimer.</text>
</comment>
<dbReference type="GO" id="GO:0006457">
    <property type="term" value="P:protein folding"/>
    <property type="evidence" value="ECO:0007669"/>
    <property type="project" value="InterPro"/>
</dbReference>
<reference evidence="6 7" key="1">
    <citation type="journal article" date="2016" name="Nat. Commun.">
        <title>Thousands of microbial genomes shed light on interconnected biogeochemical processes in an aquifer system.</title>
        <authorList>
            <person name="Anantharaman K."/>
            <person name="Brown C.T."/>
            <person name="Hug L.A."/>
            <person name="Sharon I."/>
            <person name="Castelle C.J."/>
            <person name="Probst A.J."/>
            <person name="Thomas B.C."/>
            <person name="Singh A."/>
            <person name="Wilkins M.J."/>
            <person name="Karaoz U."/>
            <person name="Brodie E.L."/>
            <person name="Williams K.H."/>
            <person name="Hubbard S.S."/>
            <person name="Banfield J.F."/>
        </authorList>
    </citation>
    <scope>NUCLEOTIDE SEQUENCE [LARGE SCALE GENOMIC DNA]</scope>
</reference>
<keyword evidence="5" id="KW-0175">Coiled coil</keyword>
<dbReference type="GO" id="GO:0051087">
    <property type="term" value="F:protein-folding chaperone binding"/>
    <property type="evidence" value="ECO:0007669"/>
    <property type="project" value="InterPro"/>
</dbReference>
<evidence type="ECO:0000256" key="2">
    <source>
        <dbReference type="ARBA" id="ARBA00023186"/>
    </source>
</evidence>
<dbReference type="CDD" id="cd00446">
    <property type="entry name" value="GrpE"/>
    <property type="match status" value="1"/>
</dbReference>
<dbReference type="Pfam" id="PF01025">
    <property type="entry name" value="GrpE"/>
    <property type="match status" value="1"/>
</dbReference>
<evidence type="ECO:0000256" key="4">
    <source>
        <dbReference type="RuleBase" id="RU004478"/>
    </source>
</evidence>